<accession>A0ABY3Z549</accession>
<dbReference type="Gene3D" id="3.90.320.10">
    <property type="match status" value="1"/>
</dbReference>
<proteinExistence type="predicted"/>
<dbReference type="EMBL" id="CP094298">
    <property type="protein sequence ID" value="UNZ05095.1"/>
    <property type="molecule type" value="Genomic_DNA"/>
</dbReference>
<dbReference type="RefSeq" id="WP_003979865.1">
    <property type="nucleotide sequence ID" value="NZ_CP043497.1"/>
</dbReference>
<gene>
    <name evidence="1" type="ORF">SRIMR7_23345</name>
</gene>
<evidence type="ECO:0000313" key="2">
    <source>
        <dbReference type="Proteomes" id="UP000829494"/>
    </source>
</evidence>
<sequence>MIATGNDATGQALAARVADLITDAANNSPRSRQTRIGPSEVGEPCERKLTYKLFEWPACNTDHDPIASVIGTGFHGWMEEVFTGRNAVLPDGRPRYRIEERVTVREGGSTVLGFDVTGSADLYDRLTRTNLDWKLVGVSSFDAYRRKGPGVQYRVQAHLYGLGQENAGESPERVAIVFVARHHELRVHVWTEEYQRQVALDALERLDRIKARLLALDPEANPERWSEIPIPEDAKCKWCPWFRPGSSDLSSGCPGVMKQVRRHGFEELVA</sequence>
<reference evidence="1 2" key="1">
    <citation type="submission" date="2022-03" db="EMBL/GenBank/DDBJ databases">
        <title>Complete genome of Streptomyces rimosus ssp. rimosus R7 (=ATCC 10970).</title>
        <authorList>
            <person name="Beganovic S."/>
            <person name="Ruckert C."/>
            <person name="Busche T."/>
            <person name="Kalinowski J."/>
            <person name="Wittmann C."/>
        </authorList>
    </citation>
    <scope>NUCLEOTIDE SEQUENCE [LARGE SCALE GENOMIC DNA]</scope>
    <source>
        <strain evidence="1 2">R7</strain>
    </source>
</reference>
<name>A0ABY3Z549_STRRM</name>
<evidence type="ECO:0000313" key="1">
    <source>
        <dbReference type="EMBL" id="UNZ05095.1"/>
    </source>
</evidence>
<keyword evidence="2" id="KW-1185">Reference proteome</keyword>
<dbReference type="GeneID" id="66855794"/>
<organism evidence="1 2">
    <name type="scientific">Streptomyces rimosus subsp. rimosus</name>
    <dbReference type="NCBI Taxonomy" id="132474"/>
    <lineage>
        <taxon>Bacteria</taxon>
        <taxon>Bacillati</taxon>
        <taxon>Actinomycetota</taxon>
        <taxon>Actinomycetes</taxon>
        <taxon>Kitasatosporales</taxon>
        <taxon>Streptomycetaceae</taxon>
        <taxon>Streptomyces</taxon>
    </lineage>
</organism>
<dbReference type="InterPro" id="IPR011604">
    <property type="entry name" value="PDDEXK-like_dom_sf"/>
</dbReference>
<protein>
    <submittedName>
        <fullName evidence="1">PD-(D/E)XK nuclease superfamily protein</fullName>
    </submittedName>
</protein>
<dbReference type="Proteomes" id="UP000829494">
    <property type="component" value="Chromosome"/>
</dbReference>